<keyword evidence="1 6" id="KW-0004">4Fe-4S</keyword>
<keyword evidence="6" id="KW-0249">Electron transport</keyword>
<dbReference type="InterPro" id="IPR009051">
    <property type="entry name" value="Helical_ferredxn"/>
</dbReference>
<dbReference type="InterPro" id="IPR004017">
    <property type="entry name" value="Cys_rich_dom"/>
</dbReference>
<evidence type="ECO:0000313" key="8">
    <source>
        <dbReference type="EMBL" id="MBM7634584.1"/>
    </source>
</evidence>
<feature type="domain" description="4Fe-4S ferredoxin-type" evidence="7">
    <location>
        <begin position="54"/>
        <end position="78"/>
    </location>
</feature>
<evidence type="ECO:0000256" key="5">
    <source>
        <dbReference type="ARBA" id="ARBA00023014"/>
    </source>
</evidence>
<evidence type="ECO:0000256" key="6">
    <source>
        <dbReference type="PIRNR" id="PIRNR000139"/>
    </source>
</evidence>
<evidence type="ECO:0000256" key="1">
    <source>
        <dbReference type="ARBA" id="ARBA00022485"/>
    </source>
</evidence>
<dbReference type="Gene3D" id="1.10.1060.10">
    <property type="entry name" value="Alpha-helical ferredoxin"/>
    <property type="match status" value="1"/>
</dbReference>
<feature type="domain" description="4Fe-4S ferredoxin-type" evidence="7">
    <location>
        <begin position="4"/>
        <end position="35"/>
    </location>
</feature>
<keyword evidence="2 6" id="KW-0479">Metal-binding</keyword>
<evidence type="ECO:0000256" key="2">
    <source>
        <dbReference type="ARBA" id="ARBA00022723"/>
    </source>
</evidence>
<dbReference type="EMBL" id="JAFBEC010000014">
    <property type="protein sequence ID" value="MBM7634584.1"/>
    <property type="molecule type" value="Genomic_DNA"/>
</dbReference>
<evidence type="ECO:0000256" key="3">
    <source>
        <dbReference type="ARBA" id="ARBA00022737"/>
    </source>
</evidence>
<dbReference type="InterPro" id="IPR017896">
    <property type="entry name" value="4Fe4S_Fe-S-bd"/>
</dbReference>
<dbReference type="PROSITE" id="PS51379">
    <property type="entry name" value="4FE4S_FER_2"/>
    <property type="match status" value="2"/>
</dbReference>
<proteinExistence type="predicted"/>
<evidence type="ECO:0000259" key="7">
    <source>
        <dbReference type="PROSITE" id="PS51379"/>
    </source>
</evidence>
<comment type="catalytic activity">
    <reaction evidence="6">
        <text>(R)-lactate + A = pyruvate + AH2</text>
        <dbReference type="Rhea" id="RHEA:15089"/>
        <dbReference type="ChEBI" id="CHEBI:13193"/>
        <dbReference type="ChEBI" id="CHEBI:15361"/>
        <dbReference type="ChEBI" id="CHEBI:16004"/>
        <dbReference type="ChEBI" id="CHEBI:17499"/>
    </reaction>
</comment>
<protein>
    <recommendedName>
        <fullName evidence="6">Glycolate oxidase iron-sulfur subunit</fullName>
        <ecNumber evidence="6">1.1.99.14</ecNumber>
    </recommendedName>
</protein>
<comment type="catalytic activity">
    <reaction evidence="6">
        <text>glycolate + A = glyoxylate + AH2</text>
        <dbReference type="Rhea" id="RHEA:21264"/>
        <dbReference type="ChEBI" id="CHEBI:13193"/>
        <dbReference type="ChEBI" id="CHEBI:17499"/>
        <dbReference type="ChEBI" id="CHEBI:29805"/>
        <dbReference type="ChEBI" id="CHEBI:36655"/>
        <dbReference type="EC" id="1.1.99.14"/>
    </reaction>
</comment>
<dbReference type="PIRSF" id="PIRSF000139">
    <property type="entry name" value="Glc_ox_4Fe-4S"/>
    <property type="match status" value="1"/>
</dbReference>
<evidence type="ECO:0000313" key="9">
    <source>
        <dbReference type="Proteomes" id="UP000741863"/>
    </source>
</evidence>
<dbReference type="EC" id="1.1.99.14" evidence="6"/>
<keyword evidence="5 6" id="KW-0411">Iron-sulfur</keyword>
<accession>A0ABS2PGM1</accession>
<dbReference type="InterPro" id="IPR012257">
    <property type="entry name" value="Glc_ox_4Fe-4S"/>
</dbReference>
<keyword evidence="3" id="KW-0677">Repeat</keyword>
<comment type="caution">
    <text evidence="8">The sequence shown here is derived from an EMBL/GenBank/DDBJ whole genome shotgun (WGS) entry which is preliminary data.</text>
</comment>
<dbReference type="Pfam" id="PF02754">
    <property type="entry name" value="CCG"/>
    <property type="match status" value="2"/>
</dbReference>
<dbReference type="Proteomes" id="UP000741863">
    <property type="component" value="Unassembled WGS sequence"/>
</dbReference>
<comment type="function">
    <text evidence="6">Component of a complex that catalyzes the oxidation of glycolate to glyoxylate.</text>
</comment>
<reference evidence="8 9" key="1">
    <citation type="submission" date="2021-01" db="EMBL/GenBank/DDBJ databases">
        <title>Genomic Encyclopedia of Type Strains, Phase IV (KMG-IV): sequencing the most valuable type-strain genomes for metagenomic binning, comparative biology and taxonomic classification.</title>
        <authorList>
            <person name="Goeker M."/>
        </authorList>
    </citation>
    <scope>NUCLEOTIDE SEQUENCE [LARGE SCALE GENOMIC DNA]</scope>
    <source>
        <strain evidence="8 9">DSM 25540</strain>
    </source>
</reference>
<dbReference type="Pfam" id="PF13183">
    <property type="entry name" value="Fer4_8"/>
    <property type="match status" value="1"/>
</dbReference>
<organism evidence="8 9">
    <name type="scientific">Geomicrobium sediminis</name>
    <dbReference type="NCBI Taxonomy" id="1347788"/>
    <lineage>
        <taxon>Bacteria</taxon>
        <taxon>Bacillati</taxon>
        <taxon>Bacillota</taxon>
        <taxon>Bacilli</taxon>
        <taxon>Bacillales</taxon>
        <taxon>Geomicrobium</taxon>
    </lineage>
</organism>
<comment type="cofactor">
    <cofactor evidence="6">
        <name>[4Fe-4S] cluster</name>
        <dbReference type="ChEBI" id="CHEBI:49883"/>
    </cofactor>
    <text evidence="6">Binds 2 [4Fe-4S] clusters.</text>
</comment>
<evidence type="ECO:0000256" key="4">
    <source>
        <dbReference type="ARBA" id="ARBA00023004"/>
    </source>
</evidence>
<dbReference type="RefSeq" id="WP_204699400.1">
    <property type="nucleotide sequence ID" value="NZ_JAFBEC010000014.1"/>
</dbReference>
<dbReference type="PROSITE" id="PS00198">
    <property type="entry name" value="4FE4S_FER_1"/>
    <property type="match status" value="1"/>
</dbReference>
<dbReference type="InterPro" id="IPR017900">
    <property type="entry name" value="4Fe4S_Fe_S_CS"/>
</dbReference>
<sequence>MVDKRLAYQETFDCVQCGYCLPACPTYQTMNKETHSPRGRINLVKMAAEGKISYDDLKEPIDMCLGCRACETACPTNVQYGSILESAKEVLRIETKRSKRERFIESALFEKLLPHSSMLAIAKFGLLSYQRLPLQFVARKTGILNVVLPKGMVAFESIIPMAERSKEKKAYEEDAPQGTVKVAYFLGCLMDTMFSTINDQAIQLLRKAGVHVTVVKDQSCCGALQSHGGDLKTARQLAKKNIEAFESGSFDYIVSSIGGCGAMLVEYDHLLKDEPAWKERAERFSKKHADISMVLAQSNLTYNHHVHHTAVYQPSCHMTHVQKNVDAPLELIAKVPGLNYVPMDKQDLCCGSAGIYNIVNYEASMDILDYKMPAVVSAKPNLIITTNPGCHLQMKMGVEREGMSHQIQVKHLVEVIAESCL</sequence>
<keyword evidence="4 6" id="KW-0408">Iron</keyword>
<dbReference type="PANTHER" id="PTHR32479">
    <property type="entry name" value="GLYCOLATE OXIDASE IRON-SULFUR SUBUNIT"/>
    <property type="match status" value="1"/>
</dbReference>
<keyword evidence="9" id="KW-1185">Reference proteome</keyword>
<dbReference type="SUPFAM" id="SSF46548">
    <property type="entry name" value="alpha-helical ferredoxin"/>
    <property type="match status" value="1"/>
</dbReference>
<dbReference type="PANTHER" id="PTHR32479:SF17">
    <property type="entry name" value="GLYCOLATE OXIDASE IRON-SULFUR SUBUNIT"/>
    <property type="match status" value="1"/>
</dbReference>
<keyword evidence="6" id="KW-0813">Transport</keyword>
<gene>
    <name evidence="8" type="ORF">JOD17_003706</name>
</gene>
<name>A0ABS2PGM1_9BACL</name>